<evidence type="ECO:0000313" key="1">
    <source>
        <dbReference type="EMBL" id="BCO11224.1"/>
    </source>
</evidence>
<accession>A0A7R7FSU2</accession>
<name>A0A7R7FSU2_9BACT</name>
<evidence type="ECO:0000313" key="2">
    <source>
        <dbReference type="Proteomes" id="UP000515472"/>
    </source>
</evidence>
<dbReference type="AlphaFoldDB" id="A0A7R7FSU2"/>
<organism evidence="1 2">
    <name type="scientific">Citrifermentans bremense</name>
    <dbReference type="NCBI Taxonomy" id="60035"/>
    <lineage>
        <taxon>Bacteria</taxon>
        <taxon>Pseudomonadati</taxon>
        <taxon>Thermodesulfobacteriota</taxon>
        <taxon>Desulfuromonadia</taxon>
        <taxon>Geobacterales</taxon>
        <taxon>Geobacteraceae</taxon>
        <taxon>Citrifermentans</taxon>
    </lineage>
</organism>
<dbReference type="Proteomes" id="UP000515472">
    <property type="component" value="Chromosome"/>
</dbReference>
<keyword evidence="2" id="KW-1185">Reference proteome</keyword>
<proteinExistence type="predicted"/>
<dbReference type="EMBL" id="AP023213">
    <property type="protein sequence ID" value="BCO11224.1"/>
    <property type="molecule type" value="Genomic_DNA"/>
</dbReference>
<reference evidence="1 2" key="1">
    <citation type="submission" date="2020-06" db="EMBL/GenBank/DDBJ databases">
        <title>Interaction of electrochemicaly active bacteria, Geobacter bremensis R4 on different carbon anode.</title>
        <authorList>
            <person name="Meng L."/>
            <person name="Yoshida N."/>
        </authorList>
    </citation>
    <scope>NUCLEOTIDE SEQUENCE [LARGE SCALE GENOMIC DNA]</scope>
    <source>
        <strain evidence="1 2">R4</strain>
    </source>
</reference>
<protein>
    <submittedName>
        <fullName evidence="1">Uncharacterized protein</fullName>
    </submittedName>
</protein>
<gene>
    <name evidence="1" type="ORF">GEOBRER4_n0919</name>
</gene>
<sequence>MMLEYSGCVEPVKGALRLYLSDLYTFFALCEGCAVRG</sequence>